<keyword evidence="2" id="KW-1185">Reference proteome</keyword>
<proteinExistence type="predicted"/>
<name>A0ACD3A1L7_9AGAR</name>
<organism evidence="1 2">
    <name type="scientific">Pluteus cervinus</name>
    <dbReference type="NCBI Taxonomy" id="181527"/>
    <lineage>
        <taxon>Eukaryota</taxon>
        <taxon>Fungi</taxon>
        <taxon>Dikarya</taxon>
        <taxon>Basidiomycota</taxon>
        <taxon>Agaricomycotina</taxon>
        <taxon>Agaricomycetes</taxon>
        <taxon>Agaricomycetidae</taxon>
        <taxon>Agaricales</taxon>
        <taxon>Pluteineae</taxon>
        <taxon>Pluteaceae</taxon>
        <taxon>Pluteus</taxon>
    </lineage>
</organism>
<evidence type="ECO:0000313" key="2">
    <source>
        <dbReference type="Proteomes" id="UP000308600"/>
    </source>
</evidence>
<protein>
    <submittedName>
        <fullName evidence="1">Uncharacterized protein</fullName>
    </submittedName>
</protein>
<evidence type="ECO:0000313" key="1">
    <source>
        <dbReference type="EMBL" id="TFK59605.1"/>
    </source>
</evidence>
<reference evidence="1 2" key="1">
    <citation type="journal article" date="2019" name="Nat. Ecol. Evol.">
        <title>Megaphylogeny resolves global patterns of mushroom evolution.</title>
        <authorList>
            <person name="Varga T."/>
            <person name="Krizsan K."/>
            <person name="Foldi C."/>
            <person name="Dima B."/>
            <person name="Sanchez-Garcia M."/>
            <person name="Sanchez-Ramirez S."/>
            <person name="Szollosi G.J."/>
            <person name="Szarkandi J.G."/>
            <person name="Papp V."/>
            <person name="Albert L."/>
            <person name="Andreopoulos W."/>
            <person name="Angelini C."/>
            <person name="Antonin V."/>
            <person name="Barry K.W."/>
            <person name="Bougher N.L."/>
            <person name="Buchanan P."/>
            <person name="Buyck B."/>
            <person name="Bense V."/>
            <person name="Catcheside P."/>
            <person name="Chovatia M."/>
            <person name="Cooper J."/>
            <person name="Damon W."/>
            <person name="Desjardin D."/>
            <person name="Finy P."/>
            <person name="Geml J."/>
            <person name="Haridas S."/>
            <person name="Hughes K."/>
            <person name="Justo A."/>
            <person name="Karasinski D."/>
            <person name="Kautmanova I."/>
            <person name="Kiss B."/>
            <person name="Kocsube S."/>
            <person name="Kotiranta H."/>
            <person name="LaButti K.M."/>
            <person name="Lechner B.E."/>
            <person name="Liimatainen K."/>
            <person name="Lipzen A."/>
            <person name="Lukacs Z."/>
            <person name="Mihaltcheva S."/>
            <person name="Morgado L.N."/>
            <person name="Niskanen T."/>
            <person name="Noordeloos M.E."/>
            <person name="Ohm R.A."/>
            <person name="Ortiz-Santana B."/>
            <person name="Ovrebo C."/>
            <person name="Racz N."/>
            <person name="Riley R."/>
            <person name="Savchenko A."/>
            <person name="Shiryaev A."/>
            <person name="Soop K."/>
            <person name="Spirin V."/>
            <person name="Szebenyi C."/>
            <person name="Tomsovsky M."/>
            <person name="Tulloss R.E."/>
            <person name="Uehling J."/>
            <person name="Grigoriev I.V."/>
            <person name="Vagvolgyi C."/>
            <person name="Papp T."/>
            <person name="Martin F.M."/>
            <person name="Miettinen O."/>
            <person name="Hibbett D.S."/>
            <person name="Nagy L.G."/>
        </authorList>
    </citation>
    <scope>NUCLEOTIDE SEQUENCE [LARGE SCALE GENOMIC DNA]</scope>
    <source>
        <strain evidence="1 2">NL-1719</strain>
    </source>
</reference>
<feature type="non-terminal residue" evidence="1">
    <location>
        <position position="872"/>
    </location>
</feature>
<gene>
    <name evidence="1" type="ORF">BDN72DRAFT_719622</name>
</gene>
<feature type="non-terminal residue" evidence="1">
    <location>
        <position position="1"/>
    </location>
</feature>
<dbReference type="Proteomes" id="UP000308600">
    <property type="component" value="Unassembled WGS sequence"/>
</dbReference>
<sequence length="872" mass="99993">YHTKSFPRSGTVLGQSAAFIDRFNMDAFSQARLENIYYPFSDIDDWEFGSLLMRSPLSMEFIDKMLKLRKIRKLKLSFKNAKTLRNRMEQLPQGPEWKYVPVPSRYATKKKLYVYYRDLLECIEAILQNPLVTEYISYSPVRVYRSAQHAVRVYSEWLTGSAAWEMQEALPKYATLLGVILSSDKTKITNGTGNRAAHPLLMSLANLDIDFRSKSSNNAYLLLAFLPIPKFTEGGAKTVLEARLVHQVLDFITEPAKQAARVGYMMDDAFARLCQQQITRTWATRDPWELKTYITKSRKLRLNGVHKPFWRNWSAPALADPANFLNPDALHHWHSGFHAHDLKWCIYALGAAEIDFRYMNLHPHTGFRRFSSGVTELQQCTMREHRDIQRYIVCVTAGAVEPDFLVAIRALCDFRYRAQAAVLDDDDLDAMDDSLEEFHSHRDAITDAEARRGEKDPIKEWYIPKLETFQNVTRSARSSGAPAQFSAERTENEHIPTVKRPSHKTNNRGHCPQICLHLDRAEKDRMFEIATEIRAATIELNRDATPVSQIGTGSNDSMRKELDDRRPALSTKALLEKVSLAALGARRKGKDYFQRAQKLLRAPQLPTPGPLETITVHNTTIHLQSECWDVMTVDDAARTFRIHDLRSAILHYMEQARRNPYAPHSIGGRRFTSAQPLPFKRVAIWTKCQLQNKTFHPPHSVMNATTINACPPTEKWPAGCFDPVIISTSNDYKWPYSGLQGHCVAQLCLIMLPIPDNDLGPELPASFCKYLTYCRRFDIIPQLDPNNSGPRSRRGPFPDPITSLYNLWRARRTNLEPTGDIIPIQQLRSPVDLVPKFGKKADPRLTRETSLAYIDEFYLNKYFTKEMFYSLT</sequence>
<dbReference type="EMBL" id="ML208933">
    <property type="protein sequence ID" value="TFK59605.1"/>
    <property type="molecule type" value="Genomic_DNA"/>
</dbReference>
<accession>A0ACD3A1L7</accession>